<dbReference type="VEuPathDB" id="CryptoDB:Vbra_14193"/>
<dbReference type="EMBL" id="CDMY01000356">
    <property type="protein sequence ID" value="CEM05245.1"/>
    <property type="molecule type" value="Genomic_DNA"/>
</dbReference>
<accession>A0A0G4F1H8</accession>
<reference evidence="1 2" key="1">
    <citation type="submission" date="2014-11" db="EMBL/GenBank/DDBJ databases">
        <authorList>
            <person name="Zhu J."/>
            <person name="Qi W."/>
            <person name="Song R."/>
        </authorList>
    </citation>
    <scope>NUCLEOTIDE SEQUENCE [LARGE SCALE GENOMIC DNA]</scope>
</reference>
<dbReference type="Proteomes" id="UP000041254">
    <property type="component" value="Unassembled WGS sequence"/>
</dbReference>
<keyword evidence="2" id="KW-1185">Reference proteome</keyword>
<proteinExistence type="predicted"/>
<evidence type="ECO:0000313" key="2">
    <source>
        <dbReference type="Proteomes" id="UP000041254"/>
    </source>
</evidence>
<dbReference type="AlphaFoldDB" id="A0A0G4F1H8"/>
<sequence>MCLHRYYDGRCWLGCPNKEEMTLIRQAGPGKEPIEYILTDFQCTAHLTTNPCNPLTNPFKDSKCALRSFKIHSDEAGLKPHTVTFTQGEVMHKKFGSSVGWTHTHSRVLLDKCVDMTARVKGPKYNFDPFKLQPLTMAYYDYPEGHDGKDLNRTGEWKKTPDFPDYTCESKVE</sequence>
<gene>
    <name evidence="1" type="ORF">Vbra_14193</name>
</gene>
<name>A0A0G4F1H8_VITBC</name>
<evidence type="ECO:0000313" key="1">
    <source>
        <dbReference type="EMBL" id="CEM05245.1"/>
    </source>
</evidence>
<protein>
    <submittedName>
        <fullName evidence="1">Uncharacterized protein</fullName>
    </submittedName>
</protein>
<dbReference type="InParanoid" id="A0A0G4F1H8"/>
<organism evidence="1 2">
    <name type="scientific">Vitrella brassicaformis (strain CCMP3155)</name>
    <dbReference type="NCBI Taxonomy" id="1169540"/>
    <lineage>
        <taxon>Eukaryota</taxon>
        <taxon>Sar</taxon>
        <taxon>Alveolata</taxon>
        <taxon>Colpodellida</taxon>
        <taxon>Vitrellaceae</taxon>
        <taxon>Vitrella</taxon>
    </lineage>
</organism>